<evidence type="ECO:0000256" key="3">
    <source>
        <dbReference type="ARBA" id="ARBA00012513"/>
    </source>
</evidence>
<evidence type="ECO:0000256" key="9">
    <source>
        <dbReference type="ARBA" id="ARBA00022840"/>
    </source>
</evidence>
<evidence type="ECO:0000256" key="1">
    <source>
        <dbReference type="ARBA" id="ARBA00001946"/>
    </source>
</evidence>
<dbReference type="PROSITE" id="PS50011">
    <property type="entry name" value="PROTEIN_KINASE_DOM"/>
    <property type="match status" value="1"/>
</dbReference>
<dbReference type="Proteomes" id="UP000185744">
    <property type="component" value="Unassembled WGS sequence"/>
</dbReference>
<dbReference type="InterPro" id="IPR011009">
    <property type="entry name" value="Kinase-like_dom_sf"/>
</dbReference>
<comment type="similarity">
    <text evidence="2">Belongs to the protein kinase superfamily. RIO-type Ser/Thr kinase family.</text>
</comment>
<name>A0A1Q6DXI1_METT1</name>
<dbReference type="InterPro" id="IPR036390">
    <property type="entry name" value="WH_DNA-bd_sf"/>
</dbReference>
<dbReference type="GO" id="GO:0005829">
    <property type="term" value="C:cytosol"/>
    <property type="evidence" value="ECO:0007669"/>
    <property type="project" value="TreeGrafter"/>
</dbReference>
<protein>
    <recommendedName>
        <fullName evidence="3">non-specific serine/threonine protein kinase</fullName>
        <ecNumber evidence="3">2.7.11.1</ecNumber>
    </recommendedName>
</protein>
<comment type="catalytic activity">
    <reaction evidence="12">
        <text>L-seryl-[protein] + ATP = O-phospho-L-seryl-[protein] + ADP + H(+)</text>
        <dbReference type="Rhea" id="RHEA:17989"/>
        <dbReference type="Rhea" id="RHEA-COMP:9863"/>
        <dbReference type="Rhea" id="RHEA-COMP:11604"/>
        <dbReference type="ChEBI" id="CHEBI:15378"/>
        <dbReference type="ChEBI" id="CHEBI:29999"/>
        <dbReference type="ChEBI" id="CHEBI:30616"/>
        <dbReference type="ChEBI" id="CHEBI:83421"/>
        <dbReference type="ChEBI" id="CHEBI:456216"/>
        <dbReference type="EC" id="2.7.11.1"/>
    </reaction>
</comment>
<keyword evidence="15" id="KW-1185">Reference proteome</keyword>
<dbReference type="InterPro" id="IPR036388">
    <property type="entry name" value="WH-like_DNA-bd_sf"/>
</dbReference>
<dbReference type="InterPro" id="IPR000719">
    <property type="entry name" value="Prot_kinase_dom"/>
</dbReference>
<organism evidence="14 15">
    <name type="scientific">Methanohalarchaeum thermophilum</name>
    <dbReference type="NCBI Taxonomy" id="1903181"/>
    <lineage>
        <taxon>Archaea</taxon>
        <taxon>Methanobacteriati</taxon>
        <taxon>Methanobacteriota</taxon>
        <taxon>Methanonatronarchaeia</taxon>
        <taxon>Methanonatronarchaeales</taxon>
        <taxon>Methanonatronarchaeaceae</taxon>
        <taxon>Candidatus Methanohalarchaeum</taxon>
    </lineage>
</organism>
<evidence type="ECO:0000256" key="6">
    <source>
        <dbReference type="ARBA" id="ARBA00022723"/>
    </source>
</evidence>
<gene>
    <name evidence="14" type="ORF">BTN85_1557</name>
</gene>
<dbReference type="GO" id="GO:0030688">
    <property type="term" value="C:preribosome, small subunit precursor"/>
    <property type="evidence" value="ECO:0007669"/>
    <property type="project" value="TreeGrafter"/>
</dbReference>
<evidence type="ECO:0000256" key="10">
    <source>
        <dbReference type="ARBA" id="ARBA00022842"/>
    </source>
</evidence>
<evidence type="ECO:0000256" key="5">
    <source>
        <dbReference type="ARBA" id="ARBA00022679"/>
    </source>
</evidence>
<dbReference type="InterPro" id="IPR015285">
    <property type="entry name" value="RIO2_wHTH_N"/>
</dbReference>
<keyword evidence="10" id="KW-0460">Magnesium</keyword>
<comment type="catalytic activity">
    <reaction evidence="11">
        <text>L-threonyl-[protein] + ATP = O-phospho-L-threonyl-[protein] + ADP + H(+)</text>
        <dbReference type="Rhea" id="RHEA:46608"/>
        <dbReference type="Rhea" id="RHEA-COMP:11060"/>
        <dbReference type="Rhea" id="RHEA-COMP:11605"/>
        <dbReference type="ChEBI" id="CHEBI:15378"/>
        <dbReference type="ChEBI" id="CHEBI:30013"/>
        <dbReference type="ChEBI" id="CHEBI:30616"/>
        <dbReference type="ChEBI" id="CHEBI:61977"/>
        <dbReference type="ChEBI" id="CHEBI:456216"/>
        <dbReference type="EC" id="2.7.11.1"/>
    </reaction>
</comment>
<evidence type="ECO:0000256" key="8">
    <source>
        <dbReference type="ARBA" id="ARBA00022777"/>
    </source>
</evidence>
<dbReference type="EC" id="2.7.11.1" evidence="3"/>
<feature type="domain" description="Protein kinase" evidence="13">
    <location>
        <begin position="94"/>
        <end position="291"/>
    </location>
</feature>
<keyword evidence="4" id="KW-0723">Serine/threonine-protein kinase</keyword>
<dbReference type="GO" id="GO:0046872">
    <property type="term" value="F:metal ion binding"/>
    <property type="evidence" value="ECO:0007669"/>
    <property type="project" value="UniProtKB-KW"/>
</dbReference>
<evidence type="ECO:0000313" key="14">
    <source>
        <dbReference type="EMBL" id="OKY79051.1"/>
    </source>
</evidence>
<dbReference type="PROSITE" id="PS01245">
    <property type="entry name" value="RIO1"/>
    <property type="match status" value="1"/>
</dbReference>
<evidence type="ECO:0000256" key="2">
    <source>
        <dbReference type="ARBA" id="ARBA00009196"/>
    </source>
</evidence>
<dbReference type="SUPFAM" id="SSF46785">
    <property type="entry name" value="Winged helix' DNA-binding domain"/>
    <property type="match status" value="1"/>
</dbReference>
<evidence type="ECO:0000313" key="15">
    <source>
        <dbReference type="Proteomes" id="UP000185744"/>
    </source>
</evidence>
<dbReference type="InterPro" id="IPR000687">
    <property type="entry name" value="RIO_kinase"/>
</dbReference>
<evidence type="ECO:0000256" key="11">
    <source>
        <dbReference type="ARBA" id="ARBA00047899"/>
    </source>
</evidence>
<keyword evidence="7" id="KW-0547">Nucleotide-binding</keyword>
<keyword evidence="5" id="KW-0808">Transferase</keyword>
<comment type="cofactor">
    <cofactor evidence="1">
        <name>Mg(2+)</name>
        <dbReference type="ChEBI" id="CHEBI:18420"/>
    </cofactor>
</comment>
<dbReference type="InterPro" id="IPR030484">
    <property type="entry name" value="Rio2"/>
</dbReference>
<dbReference type="Gene3D" id="1.10.510.10">
    <property type="entry name" value="Transferase(Phosphotransferase) domain 1"/>
    <property type="match status" value="1"/>
</dbReference>
<dbReference type="Pfam" id="PF09202">
    <property type="entry name" value="Rio2_N"/>
    <property type="match status" value="1"/>
</dbReference>
<evidence type="ECO:0000256" key="12">
    <source>
        <dbReference type="ARBA" id="ARBA00048679"/>
    </source>
</evidence>
<comment type="caution">
    <text evidence="14">The sequence shown here is derived from an EMBL/GenBank/DDBJ whole genome shotgun (WGS) entry which is preliminary data.</text>
</comment>
<dbReference type="GO" id="GO:0030490">
    <property type="term" value="P:maturation of SSU-rRNA"/>
    <property type="evidence" value="ECO:0007669"/>
    <property type="project" value="TreeGrafter"/>
</dbReference>
<dbReference type="SUPFAM" id="SSF56112">
    <property type="entry name" value="Protein kinase-like (PK-like)"/>
    <property type="match status" value="1"/>
</dbReference>
<evidence type="ECO:0000256" key="4">
    <source>
        <dbReference type="ARBA" id="ARBA00022527"/>
    </source>
</evidence>
<dbReference type="CDD" id="cd05144">
    <property type="entry name" value="RIO2_C"/>
    <property type="match status" value="1"/>
</dbReference>
<dbReference type="FunCoup" id="A0A1Q6DXI1">
    <property type="interactions" value="94"/>
</dbReference>
<dbReference type="InParanoid" id="A0A1Q6DXI1"/>
<dbReference type="SMART" id="SM00090">
    <property type="entry name" value="RIO"/>
    <property type="match status" value="1"/>
</dbReference>
<dbReference type="PANTHER" id="PTHR45852:SF1">
    <property type="entry name" value="SERINE_THREONINE-PROTEIN KINASE RIO2"/>
    <property type="match status" value="1"/>
</dbReference>
<dbReference type="Pfam" id="PF01163">
    <property type="entry name" value="RIO1"/>
    <property type="match status" value="1"/>
</dbReference>
<accession>A0A1Q6DXI1</accession>
<evidence type="ECO:0000259" key="13">
    <source>
        <dbReference type="PROSITE" id="PS50011"/>
    </source>
</evidence>
<dbReference type="GO" id="GO:0004674">
    <property type="term" value="F:protein serine/threonine kinase activity"/>
    <property type="evidence" value="ECO:0007669"/>
    <property type="project" value="UniProtKB-KW"/>
</dbReference>
<dbReference type="PANTHER" id="PTHR45852">
    <property type="entry name" value="SER/THR-PROTEIN KINASE RIO2"/>
    <property type="match status" value="1"/>
</dbReference>
<dbReference type="InterPro" id="IPR018934">
    <property type="entry name" value="RIO_dom"/>
</dbReference>
<dbReference type="Gene3D" id="1.10.10.10">
    <property type="entry name" value="Winged helix-like DNA-binding domain superfamily/Winged helix DNA-binding domain"/>
    <property type="match status" value="1"/>
</dbReference>
<sequence>MINEVVENFRSLESREFRVLRAIERGMRDYDFPPVSFIANIANLPEDETRYRISRLNKFELVERKKIGEDRFRLNFNGYDSLALKKLVDSDTIDSIGGEAGRGKESDVQLAKKNDQEVIIKFHREGKVNFRKIKKMRDYLEDREHYSWMFVSNLAAKNEYKTLKNIYKKLDVPIPFDWDRHAIVMEKVPGNELIKTKLTKKDADFVFDYLIEEVKKAYSLGYIHADLSEYNVMVSEERISLIDWPQSVTLDHPNHESLLKRDITNLCNYFNRKYKLEKEPKHYIKKIKDIN</sequence>
<dbReference type="Gene3D" id="3.30.200.20">
    <property type="entry name" value="Phosphorylase Kinase, domain 1"/>
    <property type="match status" value="1"/>
</dbReference>
<dbReference type="FunFam" id="3.30.200.20:FF:000052">
    <property type="entry name" value="Serine/threonine-protein kinase RIO2"/>
    <property type="match status" value="1"/>
</dbReference>
<dbReference type="InterPro" id="IPR018935">
    <property type="entry name" value="RIO_kinase_CS"/>
</dbReference>
<keyword evidence="6" id="KW-0479">Metal-binding</keyword>
<keyword evidence="8" id="KW-0418">Kinase</keyword>
<dbReference type="AlphaFoldDB" id="A0A1Q6DXI1"/>
<dbReference type="GO" id="GO:0005524">
    <property type="term" value="F:ATP binding"/>
    <property type="evidence" value="ECO:0007669"/>
    <property type="project" value="UniProtKB-KW"/>
</dbReference>
<dbReference type="EMBL" id="MSDW01000001">
    <property type="protein sequence ID" value="OKY79051.1"/>
    <property type="molecule type" value="Genomic_DNA"/>
</dbReference>
<reference evidence="14" key="1">
    <citation type="submission" date="2016-12" db="EMBL/GenBank/DDBJ databases">
        <title>Discovery of methanogenic haloarchaea.</title>
        <authorList>
            <person name="Sorokin D.Y."/>
            <person name="Makarova K.S."/>
            <person name="Abbas B."/>
            <person name="Ferrer M."/>
            <person name="Golyshin P.N."/>
        </authorList>
    </citation>
    <scope>NUCLEOTIDE SEQUENCE [LARGE SCALE GENOMIC DNA]</scope>
    <source>
        <strain evidence="14">HMET1</strain>
    </source>
</reference>
<keyword evidence="9" id="KW-0067">ATP-binding</keyword>
<evidence type="ECO:0000256" key="7">
    <source>
        <dbReference type="ARBA" id="ARBA00022741"/>
    </source>
</evidence>
<proteinExistence type="inferred from homology"/>
<dbReference type="STRING" id="1903181.BTN85_1557"/>